<gene>
    <name evidence="2" type="ORF">SK128_006334</name>
</gene>
<evidence type="ECO:0000313" key="3">
    <source>
        <dbReference type="Proteomes" id="UP001381693"/>
    </source>
</evidence>
<accession>A0AAN8WPV6</accession>
<comment type="caution">
    <text evidence="2">The sequence shown here is derived from an EMBL/GenBank/DDBJ whole genome shotgun (WGS) entry which is preliminary data.</text>
</comment>
<feature type="region of interest" description="Disordered" evidence="1">
    <location>
        <begin position="32"/>
        <end position="57"/>
    </location>
</feature>
<proteinExistence type="predicted"/>
<organism evidence="2 3">
    <name type="scientific">Halocaridina rubra</name>
    <name type="common">Hawaiian red shrimp</name>
    <dbReference type="NCBI Taxonomy" id="373956"/>
    <lineage>
        <taxon>Eukaryota</taxon>
        <taxon>Metazoa</taxon>
        <taxon>Ecdysozoa</taxon>
        <taxon>Arthropoda</taxon>
        <taxon>Crustacea</taxon>
        <taxon>Multicrustacea</taxon>
        <taxon>Malacostraca</taxon>
        <taxon>Eumalacostraca</taxon>
        <taxon>Eucarida</taxon>
        <taxon>Decapoda</taxon>
        <taxon>Pleocyemata</taxon>
        <taxon>Caridea</taxon>
        <taxon>Atyoidea</taxon>
        <taxon>Atyidae</taxon>
        <taxon>Halocaridina</taxon>
    </lineage>
</organism>
<name>A0AAN8WPV6_HALRR</name>
<evidence type="ECO:0000256" key="1">
    <source>
        <dbReference type="SAM" id="MobiDB-lite"/>
    </source>
</evidence>
<feature type="non-terminal residue" evidence="2">
    <location>
        <position position="57"/>
    </location>
</feature>
<dbReference type="AlphaFoldDB" id="A0AAN8WPV6"/>
<protein>
    <submittedName>
        <fullName evidence="2">Uncharacterized protein</fullName>
    </submittedName>
</protein>
<dbReference type="EMBL" id="JAXCGZ010019500">
    <property type="protein sequence ID" value="KAK7066048.1"/>
    <property type="molecule type" value="Genomic_DNA"/>
</dbReference>
<feature type="compositionally biased region" description="Basic and acidic residues" evidence="1">
    <location>
        <begin position="41"/>
        <end position="57"/>
    </location>
</feature>
<reference evidence="2 3" key="1">
    <citation type="submission" date="2023-11" db="EMBL/GenBank/DDBJ databases">
        <title>Halocaridina rubra genome assembly.</title>
        <authorList>
            <person name="Smith C."/>
        </authorList>
    </citation>
    <scope>NUCLEOTIDE SEQUENCE [LARGE SCALE GENOMIC DNA]</scope>
    <source>
        <strain evidence="2">EP-1</strain>
        <tissue evidence="2">Whole</tissue>
    </source>
</reference>
<dbReference type="Proteomes" id="UP001381693">
    <property type="component" value="Unassembled WGS sequence"/>
</dbReference>
<keyword evidence="3" id="KW-1185">Reference proteome</keyword>
<sequence>MGVLNFESRRYRQSVGTNFFFTMTPGQAKAALANKGLGTAKHQDEGKEKGEGQGRDE</sequence>
<evidence type="ECO:0000313" key="2">
    <source>
        <dbReference type="EMBL" id="KAK7066048.1"/>
    </source>
</evidence>